<dbReference type="AlphaFoldDB" id="A0A1J5RZ60"/>
<dbReference type="EMBL" id="MLJW01000087">
    <property type="protein sequence ID" value="OIR01146.1"/>
    <property type="molecule type" value="Genomic_DNA"/>
</dbReference>
<keyword evidence="1" id="KW-0812">Transmembrane</keyword>
<accession>A0A1J5RZ60</accession>
<keyword evidence="1" id="KW-0472">Membrane</keyword>
<evidence type="ECO:0000256" key="1">
    <source>
        <dbReference type="SAM" id="Phobius"/>
    </source>
</evidence>
<comment type="caution">
    <text evidence="2">The sequence shown here is derived from an EMBL/GenBank/DDBJ whole genome shotgun (WGS) entry which is preliminary data.</text>
</comment>
<dbReference type="Gene3D" id="2.60.120.260">
    <property type="entry name" value="Galactose-binding domain-like"/>
    <property type="match status" value="1"/>
</dbReference>
<keyword evidence="1" id="KW-1133">Transmembrane helix</keyword>
<organism evidence="2">
    <name type="scientific">mine drainage metagenome</name>
    <dbReference type="NCBI Taxonomy" id="410659"/>
    <lineage>
        <taxon>unclassified sequences</taxon>
        <taxon>metagenomes</taxon>
        <taxon>ecological metagenomes</taxon>
    </lineage>
</organism>
<reference evidence="2" key="1">
    <citation type="submission" date="2016-10" db="EMBL/GenBank/DDBJ databases">
        <title>Sequence of Gallionella enrichment culture.</title>
        <authorList>
            <person name="Poehlein A."/>
            <person name="Muehling M."/>
            <person name="Daniel R."/>
        </authorList>
    </citation>
    <scope>NUCLEOTIDE SEQUENCE</scope>
</reference>
<feature type="transmembrane region" description="Helical" evidence="1">
    <location>
        <begin position="12"/>
        <end position="32"/>
    </location>
</feature>
<proteinExistence type="predicted"/>
<name>A0A1J5RZ60_9ZZZZ</name>
<protein>
    <submittedName>
        <fullName evidence="2">Uncharacterized protein</fullName>
    </submittedName>
</protein>
<sequence>MKNNIIILIKKSILLFIGIMIFHLLVTFNLTAQNKNETLIGTRLLAKQVTEINPELLRSPWPAKWISYPDQENTGYGVYLFRKEISIKARPEKFSIHVSADDRYKLYINGVYVWNGVERQLKERINNINNY</sequence>
<evidence type="ECO:0000313" key="2">
    <source>
        <dbReference type="EMBL" id="OIR01146.1"/>
    </source>
</evidence>
<gene>
    <name evidence="2" type="ORF">GALL_167790</name>
</gene>